<evidence type="ECO:0000256" key="6">
    <source>
        <dbReference type="ARBA" id="ARBA00022691"/>
    </source>
</evidence>
<keyword evidence="8" id="KW-0506">mRNA capping</keyword>
<reference evidence="12 13" key="1">
    <citation type="journal article" date="2024" name="BMC Biol.">
        <title>Comparative genomics of Ascetosporea gives new insight into the evolutionary basis for animal parasitism in Rhizaria.</title>
        <authorList>
            <person name="Hiltunen Thoren M."/>
            <person name="Onut-Brannstrom I."/>
            <person name="Alfjorden A."/>
            <person name="Peckova H."/>
            <person name="Swords F."/>
            <person name="Hooper C."/>
            <person name="Holzer A.S."/>
            <person name="Bass D."/>
            <person name="Burki F."/>
        </authorList>
    </citation>
    <scope>NUCLEOTIDE SEQUENCE [LARGE SCALE GENOMIC DNA]</scope>
    <source>
        <strain evidence="12">20-A016</strain>
    </source>
</reference>
<sequence>MTGRKINMPFVELFVADCFNKPLKQVLHNRIPLDLVSCQFALHYCFEDEETAHKTIKNVSDCLRKGGYFIGTVPDANVIIKTLRTKGNLKNGKVGIGNKNFKIEIDNGDSSDNENDSKNGGKIKLAFPPNKKFGLRYKFHLKNSVDKCDEFLVHPETLMRLCDSFGLKCDLFQNFHDFYEETVTMQFEENDWARELFLNKVIENTKKIDKTKMFPSEDWEIAGFYAVFAFRKIDGAESKSDSFNQKFRKVRFLDKSEIK</sequence>
<protein>
    <recommendedName>
        <fullName evidence="2">mRNA (guanine-N(7))-methyltransferase</fullName>
        <ecNumber evidence="2">2.1.1.56</ecNumber>
    </recommendedName>
</protein>
<keyword evidence="13" id="KW-1185">Reference proteome</keyword>
<evidence type="ECO:0000256" key="7">
    <source>
        <dbReference type="ARBA" id="ARBA00022884"/>
    </source>
</evidence>
<organism evidence="12 13">
    <name type="scientific">Bonamia ostreae</name>
    <dbReference type="NCBI Taxonomy" id="126728"/>
    <lineage>
        <taxon>Eukaryota</taxon>
        <taxon>Sar</taxon>
        <taxon>Rhizaria</taxon>
        <taxon>Endomyxa</taxon>
        <taxon>Ascetosporea</taxon>
        <taxon>Haplosporida</taxon>
        <taxon>Bonamia</taxon>
    </lineage>
</organism>
<dbReference type="PANTHER" id="PTHR12189:SF2">
    <property type="entry name" value="MRNA CAP GUANINE-N7 METHYLTRANSFERASE"/>
    <property type="match status" value="1"/>
</dbReference>
<feature type="domain" description="MRNA cap 0 methyltransferase" evidence="11">
    <location>
        <begin position="1"/>
        <end position="233"/>
    </location>
</feature>
<dbReference type="InterPro" id="IPR004971">
    <property type="entry name" value="mRNA_G-N7_MeTrfase_dom"/>
</dbReference>
<comment type="caution">
    <text evidence="12">The sequence shown here is derived from an EMBL/GenBank/DDBJ whole genome shotgun (WGS) entry which is preliminary data.</text>
</comment>
<dbReference type="GO" id="GO:0004482">
    <property type="term" value="F:mRNA 5'-cap (guanine-N7-)-methyltransferase activity"/>
    <property type="evidence" value="ECO:0007669"/>
    <property type="project" value="UniProtKB-EC"/>
</dbReference>
<gene>
    <name evidence="12" type="primary">ABD1</name>
    <name evidence="12" type="ORF">MHBO_000192</name>
</gene>
<dbReference type="Pfam" id="PF03291">
    <property type="entry name" value="mRNA_G-N7_MeTrfase"/>
    <property type="match status" value="1"/>
</dbReference>
<dbReference type="InterPro" id="IPR039753">
    <property type="entry name" value="RG7MT1"/>
</dbReference>
<keyword evidence="6" id="KW-0949">S-adenosyl-L-methionine</keyword>
<evidence type="ECO:0000256" key="8">
    <source>
        <dbReference type="ARBA" id="ARBA00023042"/>
    </source>
</evidence>
<keyword evidence="4" id="KW-0507">mRNA processing</keyword>
<evidence type="ECO:0000256" key="3">
    <source>
        <dbReference type="ARBA" id="ARBA00022603"/>
    </source>
</evidence>
<dbReference type="InterPro" id="IPR029063">
    <property type="entry name" value="SAM-dependent_MTases_sf"/>
</dbReference>
<evidence type="ECO:0000256" key="2">
    <source>
        <dbReference type="ARBA" id="ARBA00011926"/>
    </source>
</evidence>
<dbReference type="EMBL" id="JBDODL010000025">
    <property type="protein sequence ID" value="MES1918181.1"/>
    <property type="molecule type" value="Genomic_DNA"/>
</dbReference>
<keyword evidence="9" id="KW-0539">Nucleus</keyword>
<comment type="subcellular location">
    <subcellularLocation>
        <location evidence="1">Nucleus</location>
    </subcellularLocation>
</comment>
<dbReference type="Gene3D" id="3.40.50.150">
    <property type="entry name" value="Vaccinia Virus protein VP39"/>
    <property type="match status" value="1"/>
</dbReference>
<evidence type="ECO:0000256" key="9">
    <source>
        <dbReference type="ARBA" id="ARBA00023242"/>
    </source>
</evidence>
<proteinExistence type="predicted"/>
<evidence type="ECO:0000256" key="10">
    <source>
        <dbReference type="ARBA" id="ARBA00044712"/>
    </source>
</evidence>
<dbReference type="Proteomes" id="UP001439008">
    <property type="component" value="Unassembled WGS sequence"/>
</dbReference>
<keyword evidence="3 12" id="KW-0489">Methyltransferase</keyword>
<dbReference type="SUPFAM" id="SSF53335">
    <property type="entry name" value="S-adenosyl-L-methionine-dependent methyltransferases"/>
    <property type="match status" value="1"/>
</dbReference>
<dbReference type="PIRSF" id="PIRSF028762">
    <property type="entry name" value="ABD1"/>
    <property type="match status" value="1"/>
</dbReference>
<keyword evidence="5 12" id="KW-0808">Transferase</keyword>
<name>A0ABV2AET2_9EUKA</name>
<evidence type="ECO:0000256" key="5">
    <source>
        <dbReference type="ARBA" id="ARBA00022679"/>
    </source>
</evidence>
<evidence type="ECO:0000313" key="13">
    <source>
        <dbReference type="Proteomes" id="UP001439008"/>
    </source>
</evidence>
<comment type="catalytic activity">
    <reaction evidence="10">
        <text>a 5'-end (5'-triphosphoguanosine)-ribonucleoside in mRNA + S-adenosyl-L-methionine = a 5'-end (N(7)-methyl 5'-triphosphoguanosine)-ribonucleoside in mRNA + S-adenosyl-L-homocysteine</text>
        <dbReference type="Rhea" id="RHEA:67008"/>
        <dbReference type="Rhea" id="RHEA-COMP:17166"/>
        <dbReference type="Rhea" id="RHEA-COMP:17167"/>
        <dbReference type="ChEBI" id="CHEBI:57856"/>
        <dbReference type="ChEBI" id="CHEBI:59789"/>
        <dbReference type="ChEBI" id="CHEBI:156461"/>
        <dbReference type="ChEBI" id="CHEBI:167617"/>
        <dbReference type="EC" id="2.1.1.56"/>
    </reaction>
</comment>
<dbReference type="PANTHER" id="PTHR12189">
    <property type="entry name" value="MRNA GUANINE-7- METHYLTRANSFERASE"/>
    <property type="match status" value="1"/>
</dbReference>
<dbReference type="EC" id="2.1.1.56" evidence="2"/>
<accession>A0ABV2AET2</accession>
<dbReference type="InterPro" id="IPR016899">
    <property type="entry name" value="mRNA_G-N7_MeTrfase_euk"/>
</dbReference>
<dbReference type="PROSITE" id="PS51562">
    <property type="entry name" value="RNA_CAP0_MT"/>
    <property type="match status" value="1"/>
</dbReference>
<keyword evidence="7" id="KW-0694">RNA-binding</keyword>
<evidence type="ECO:0000256" key="4">
    <source>
        <dbReference type="ARBA" id="ARBA00022664"/>
    </source>
</evidence>
<evidence type="ECO:0000256" key="1">
    <source>
        <dbReference type="ARBA" id="ARBA00004123"/>
    </source>
</evidence>
<evidence type="ECO:0000259" key="11">
    <source>
        <dbReference type="PROSITE" id="PS51562"/>
    </source>
</evidence>
<evidence type="ECO:0000313" key="12">
    <source>
        <dbReference type="EMBL" id="MES1918181.1"/>
    </source>
</evidence>